<dbReference type="EMBL" id="JBJIAA010000013">
    <property type="protein sequence ID" value="MFL0251854.1"/>
    <property type="molecule type" value="Genomic_DNA"/>
</dbReference>
<dbReference type="GO" id="GO:0016787">
    <property type="term" value="F:hydrolase activity"/>
    <property type="evidence" value="ECO:0007669"/>
    <property type="project" value="UniProtKB-KW"/>
</dbReference>
<evidence type="ECO:0000259" key="1">
    <source>
        <dbReference type="Pfam" id="PF13354"/>
    </source>
</evidence>
<gene>
    <name evidence="2" type="ORF">ACJDT4_15660</name>
</gene>
<comment type="caution">
    <text evidence="2">The sequence shown here is derived from an EMBL/GenBank/DDBJ whole genome shotgun (WGS) entry which is preliminary data.</text>
</comment>
<keyword evidence="3" id="KW-1185">Reference proteome</keyword>
<accession>A0ABW8TH44</accession>
<dbReference type="Proteomes" id="UP001623592">
    <property type="component" value="Unassembled WGS sequence"/>
</dbReference>
<dbReference type="InterPro" id="IPR012338">
    <property type="entry name" value="Beta-lactam/transpept-like"/>
</dbReference>
<protein>
    <submittedName>
        <fullName evidence="2">Serine hydrolase</fullName>
    </submittedName>
</protein>
<dbReference type="RefSeq" id="WP_406788504.1">
    <property type="nucleotide sequence ID" value="NZ_JBJIAA010000013.1"/>
</dbReference>
<dbReference type="PANTHER" id="PTHR35333">
    <property type="entry name" value="BETA-LACTAMASE"/>
    <property type="match status" value="1"/>
</dbReference>
<feature type="domain" description="Beta-lactamase class A catalytic" evidence="1">
    <location>
        <begin position="24"/>
        <end position="235"/>
    </location>
</feature>
<reference evidence="2 3" key="1">
    <citation type="submission" date="2024-11" db="EMBL/GenBank/DDBJ databases">
        <authorList>
            <person name="Heng Y.C."/>
            <person name="Lim A.C.H."/>
            <person name="Lee J.K.Y."/>
            <person name="Kittelmann S."/>
        </authorList>
    </citation>
    <scope>NUCLEOTIDE SEQUENCE [LARGE SCALE GENOMIC DNA]</scope>
    <source>
        <strain evidence="2 3">WILCCON 0114</strain>
    </source>
</reference>
<dbReference type="InterPro" id="IPR045155">
    <property type="entry name" value="Beta-lactam_cat"/>
</dbReference>
<organism evidence="2 3">
    <name type="scientific">Clostridium neuense</name>
    <dbReference type="NCBI Taxonomy" id="1728934"/>
    <lineage>
        <taxon>Bacteria</taxon>
        <taxon>Bacillati</taxon>
        <taxon>Bacillota</taxon>
        <taxon>Clostridia</taxon>
        <taxon>Eubacteriales</taxon>
        <taxon>Clostridiaceae</taxon>
        <taxon>Clostridium</taxon>
    </lineage>
</organism>
<proteinExistence type="predicted"/>
<dbReference type="PANTHER" id="PTHR35333:SF3">
    <property type="entry name" value="BETA-LACTAMASE-TYPE TRANSPEPTIDASE FOLD CONTAINING PROTEIN"/>
    <property type="match status" value="1"/>
</dbReference>
<evidence type="ECO:0000313" key="3">
    <source>
        <dbReference type="Proteomes" id="UP001623592"/>
    </source>
</evidence>
<sequence length="260" mass="29818">MYEIDTLKENIQRFIASREECISLVFLDLKNTSNYIYVNENESFPSASTIKVLIMAEVLNEVMEGMHDLHEKIEIRDSDKVDYSIITCLENNAYTLLDILTLMIISSDNTAANVLIDLVGIRNINSYADQIGLGNTKLRRKMMDAKAAEEGRENMTTAYDMLSLFEKICNYKILNSSLCNLMIKILSRNTDYEMLLRYLPSDIKCAHKTGDLNNLNHDIGIFSIKNEKYILGVFVRNSKFNYISKDVIGKLSKLVYMNIE</sequence>
<evidence type="ECO:0000313" key="2">
    <source>
        <dbReference type="EMBL" id="MFL0251854.1"/>
    </source>
</evidence>
<dbReference type="SUPFAM" id="SSF56601">
    <property type="entry name" value="beta-lactamase/transpeptidase-like"/>
    <property type="match status" value="1"/>
</dbReference>
<keyword evidence="2" id="KW-0378">Hydrolase</keyword>
<name>A0ABW8TH44_9CLOT</name>
<dbReference type="Gene3D" id="3.40.710.10">
    <property type="entry name" value="DD-peptidase/beta-lactamase superfamily"/>
    <property type="match status" value="1"/>
</dbReference>
<dbReference type="InterPro" id="IPR000871">
    <property type="entry name" value="Beta-lactam_class-A"/>
</dbReference>
<dbReference type="Pfam" id="PF13354">
    <property type="entry name" value="Beta-lactamase2"/>
    <property type="match status" value="1"/>
</dbReference>